<feature type="transmembrane region" description="Helical" evidence="1">
    <location>
        <begin position="850"/>
        <end position="870"/>
    </location>
</feature>
<dbReference type="AlphaFoldDB" id="A0A1I3LHC3"/>
<reference evidence="3 4" key="1">
    <citation type="submission" date="2016-10" db="EMBL/GenBank/DDBJ databases">
        <authorList>
            <person name="de Groot N.N."/>
        </authorList>
    </citation>
    <scope>NUCLEOTIDE SEQUENCE [LARGE SCALE GENOMIC DNA]</scope>
    <source>
        <strain evidence="3 4">SP2</strain>
    </source>
</reference>
<dbReference type="PROSITE" id="PS51318">
    <property type="entry name" value="TAT"/>
    <property type="match status" value="1"/>
</dbReference>
<evidence type="ECO:0000313" key="3">
    <source>
        <dbReference type="EMBL" id="SFI84152.1"/>
    </source>
</evidence>
<sequence length="871" mass="94864">MSNNALEDLNDRTGIDSELTRRDAMRAAAVAGVTVGLSGTATADDDDDDDDRPVGLIESLRGVGSEYDATDPVLWSFANAAGPVVIDVDRDPTADMVSMHGTAMLAREWWGNASNILLSNRLEDMGMTANIEARSQLADSWEDGRSTTETYNDVLVAIDEFYNTSARNATATKVASLSQLGSISDVARDGDNDVSETFISWVVTESDYSGDASHEESYLTGELVETSITLPSGAEYEFNSPEFVHKWDNGDELRVTMSDELLNHYDSDEREFVDVETDDGETATFGGAIIVENVPDTDLGSETVGILYDWADMLDEIESGADDVKASYDVDLIDILFDALDDGLIDPSDLRGIEGLAEHLSGSTDATESRYQMALLSTLGLERADLEDVASMTLDYDGYTDITVSRENFGVMSSIVDRDETEIEGQLFTETGPDTTLSTGSKYLTNPLIAGRVDGEFQLTTLTNTWTPLRDPDLTPRAASVHPDLEAVAVTDSSGAFVYDFESGEKEQLTSEGCADIAFSPNGQYVAVSFTESGHDEHEGIKVYDFEDDLNTTASYEGDNSEGEALAWGDNKHVFQTATDTASLSSSDETSIFFVHAEDGIQWTREAYGDYNTGENSPRGIAATGKHERLYYGETGEVELAAWDYDGDRLDDFESDLEPDGFVLSEDETELICLKDNTLIHIDGETGEELEEVSIDVEAELVNIVDTVRNEAVLANAEEEGLFLVDILDGSTTKVADTVVENYYFEEGFAVESEDWVDGVLYRPTAFDAPSGDTIDLRHGVVEITEMTDRDGDVLDDDYEADWDRPQYDTYDPSEFQEYLDRVAEEHEEALADDDDGMGGIGAGDDDSDAILYGLIALGAAFLAAIGLGGD</sequence>
<organism evidence="3 4">
    <name type="scientific">Natronobacterium gregoryi</name>
    <dbReference type="NCBI Taxonomy" id="44930"/>
    <lineage>
        <taxon>Archaea</taxon>
        <taxon>Methanobacteriati</taxon>
        <taxon>Methanobacteriota</taxon>
        <taxon>Stenosarchaea group</taxon>
        <taxon>Halobacteria</taxon>
        <taxon>Halobacteriales</taxon>
        <taxon>Natrialbaceae</taxon>
        <taxon>Natronobacterium</taxon>
    </lineage>
</organism>
<dbReference type="OMA" id="MIARSIM"/>
<dbReference type="SUPFAM" id="SSF69322">
    <property type="entry name" value="Tricorn protease domain 2"/>
    <property type="match status" value="1"/>
</dbReference>
<evidence type="ECO:0000313" key="4">
    <source>
        <dbReference type="Proteomes" id="UP000182829"/>
    </source>
</evidence>
<dbReference type="EMBL" id="FORO01000007">
    <property type="protein sequence ID" value="SFI84152.1"/>
    <property type="molecule type" value="Genomic_DNA"/>
</dbReference>
<feature type="domain" description="Envelope protein N-terminal" evidence="2">
    <location>
        <begin position="87"/>
        <end position="380"/>
    </location>
</feature>
<protein>
    <recommendedName>
        <fullName evidence="2">Envelope protein N-terminal domain-containing protein</fullName>
    </recommendedName>
</protein>
<dbReference type="Gene3D" id="2.130.10.10">
    <property type="entry name" value="YVTN repeat-like/Quinoprotein amine dehydrogenase"/>
    <property type="match status" value="1"/>
</dbReference>
<dbReference type="InterPro" id="IPR058677">
    <property type="entry name" value="ORF4_N"/>
</dbReference>
<keyword evidence="1" id="KW-0812">Transmembrane</keyword>
<dbReference type="InterPro" id="IPR015943">
    <property type="entry name" value="WD40/YVTN_repeat-like_dom_sf"/>
</dbReference>
<dbReference type="Pfam" id="PF26255">
    <property type="entry name" value="Viral_env_HRPV"/>
    <property type="match status" value="1"/>
</dbReference>
<proteinExistence type="predicted"/>
<keyword evidence="1" id="KW-1133">Transmembrane helix</keyword>
<evidence type="ECO:0000259" key="2">
    <source>
        <dbReference type="Pfam" id="PF26255"/>
    </source>
</evidence>
<evidence type="ECO:0000256" key="1">
    <source>
        <dbReference type="SAM" id="Phobius"/>
    </source>
</evidence>
<keyword evidence="1" id="KW-0472">Membrane</keyword>
<dbReference type="InterPro" id="IPR006311">
    <property type="entry name" value="TAT_signal"/>
</dbReference>
<accession>A0A1I3LHC3</accession>
<dbReference type="Proteomes" id="UP000182829">
    <property type="component" value="Unassembled WGS sequence"/>
</dbReference>
<gene>
    <name evidence="3" type="ORF">SAMN05443661_1078</name>
</gene>
<dbReference type="OrthoDB" id="206221at2157"/>
<name>A0A1I3LHC3_9EURY</name>